<evidence type="ECO:0000259" key="2">
    <source>
        <dbReference type="PROSITE" id="PS50994"/>
    </source>
</evidence>
<dbReference type="STRING" id="7994.ENSAMXP00000047692"/>
<dbReference type="GO" id="GO:0003676">
    <property type="term" value="F:nucleic acid binding"/>
    <property type="evidence" value="ECO:0007669"/>
    <property type="project" value="InterPro"/>
</dbReference>
<feature type="domain" description="Integrase catalytic" evidence="2">
    <location>
        <begin position="1"/>
        <end position="149"/>
    </location>
</feature>
<reference evidence="3" key="4">
    <citation type="submission" date="2025-09" db="UniProtKB">
        <authorList>
            <consortium name="Ensembl"/>
        </authorList>
    </citation>
    <scope>IDENTIFICATION</scope>
</reference>
<protein>
    <recommendedName>
        <fullName evidence="2">Integrase catalytic domain-containing protein</fullName>
    </recommendedName>
</protein>
<keyword evidence="4" id="KW-1185">Reference proteome</keyword>
<dbReference type="InterPro" id="IPR050951">
    <property type="entry name" value="Retrovirus_Pol_polyprotein"/>
</dbReference>
<reference evidence="3" key="3">
    <citation type="submission" date="2025-08" db="UniProtKB">
        <authorList>
            <consortium name="Ensembl"/>
        </authorList>
    </citation>
    <scope>IDENTIFICATION</scope>
</reference>
<evidence type="ECO:0000256" key="1">
    <source>
        <dbReference type="SAM" id="MobiDB-lite"/>
    </source>
</evidence>
<reference evidence="4" key="2">
    <citation type="journal article" date="2014" name="Nat. Commun.">
        <title>The cavefish genome reveals candidate genes for eye loss.</title>
        <authorList>
            <person name="McGaugh S.E."/>
            <person name="Gross J.B."/>
            <person name="Aken B."/>
            <person name="Blin M."/>
            <person name="Borowsky R."/>
            <person name="Chalopin D."/>
            <person name="Hinaux H."/>
            <person name="Jeffery W.R."/>
            <person name="Keene A."/>
            <person name="Ma L."/>
            <person name="Minx P."/>
            <person name="Murphy D."/>
            <person name="O'Quin K.E."/>
            <person name="Retaux S."/>
            <person name="Rohner N."/>
            <person name="Searle S.M."/>
            <person name="Stahl B.A."/>
            <person name="Tabin C."/>
            <person name="Volff J.N."/>
            <person name="Yoshizawa M."/>
            <person name="Warren W.C."/>
        </authorList>
    </citation>
    <scope>NUCLEOTIDE SEQUENCE [LARGE SCALE GENOMIC DNA]</scope>
    <source>
        <strain evidence="4">female</strain>
    </source>
</reference>
<name>A0A3B1JZ56_ASTMX</name>
<dbReference type="PANTHER" id="PTHR37984:SF5">
    <property type="entry name" value="PROTEIN NYNRIN-LIKE"/>
    <property type="match status" value="1"/>
</dbReference>
<dbReference type="InterPro" id="IPR001584">
    <property type="entry name" value="Integrase_cat-core"/>
</dbReference>
<dbReference type="GO" id="GO:0015074">
    <property type="term" value="P:DNA integration"/>
    <property type="evidence" value="ECO:0007669"/>
    <property type="project" value="InterPro"/>
</dbReference>
<organism evidence="3 4">
    <name type="scientific">Astyanax mexicanus</name>
    <name type="common">Blind cave fish</name>
    <name type="synonym">Astyanax fasciatus mexicanus</name>
    <dbReference type="NCBI Taxonomy" id="7994"/>
    <lineage>
        <taxon>Eukaryota</taxon>
        <taxon>Metazoa</taxon>
        <taxon>Chordata</taxon>
        <taxon>Craniata</taxon>
        <taxon>Vertebrata</taxon>
        <taxon>Euteleostomi</taxon>
        <taxon>Actinopterygii</taxon>
        <taxon>Neopterygii</taxon>
        <taxon>Teleostei</taxon>
        <taxon>Ostariophysi</taxon>
        <taxon>Characiformes</taxon>
        <taxon>Characoidei</taxon>
        <taxon>Acestrorhamphidae</taxon>
        <taxon>Acestrorhamphinae</taxon>
        <taxon>Astyanax</taxon>
    </lineage>
</organism>
<dbReference type="FunFam" id="3.30.420.10:FF:000032">
    <property type="entry name" value="Retrovirus-related Pol polyprotein from transposon 297-like Protein"/>
    <property type="match status" value="1"/>
</dbReference>
<dbReference type="Pfam" id="PF00665">
    <property type="entry name" value="rve"/>
    <property type="match status" value="1"/>
</dbReference>
<feature type="region of interest" description="Disordered" evidence="1">
    <location>
        <begin position="396"/>
        <end position="427"/>
    </location>
</feature>
<dbReference type="InterPro" id="IPR036397">
    <property type="entry name" value="RNaseH_sf"/>
</dbReference>
<dbReference type="AlphaFoldDB" id="A0A3B1JZ56"/>
<dbReference type="Ensembl" id="ENSAMXT00000049528.1">
    <property type="protein sequence ID" value="ENSAMXP00000047692.1"/>
    <property type="gene ID" value="ENSAMXG00000032375.1"/>
</dbReference>
<dbReference type="SUPFAM" id="SSF53098">
    <property type="entry name" value="Ribonuclease H-like"/>
    <property type="match status" value="1"/>
</dbReference>
<evidence type="ECO:0000313" key="4">
    <source>
        <dbReference type="Proteomes" id="UP000018467"/>
    </source>
</evidence>
<dbReference type="PROSITE" id="PS50994">
    <property type="entry name" value="INTEGRASE"/>
    <property type="match status" value="1"/>
</dbReference>
<dbReference type="InParanoid" id="A0A3B1JZ56"/>
<dbReference type="Gene3D" id="3.40.395.10">
    <property type="entry name" value="Adenoviral Proteinase, Chain A"/>
    <property type="match status" value="1"/>
</dbReference>
<feature type="compositionally biased region" description="Low complexity" evidence="1">
    <location>
        <begin position="400"/>
        <end position="416"/>
    </location>
</feature>
<proteinExistence type="predicted"/>
<dbReference type="Bgee" id="ENSAMXG00000032375">
    <property type="expression patterns" value="Expressed in testis and 7 other cell types or tissues"/>
</dbReference>
<dbReference type="Proteomes" id="UP000018467">
    <property type="component" value="Unassembled WGS sequence"/>
</dbReference>
<accession>A0A3B1JZ56</accession>
<dbReference type="GeneTree" id="ENSGT01000000214408"/>
<dbReference type="PANTHER" id="PTHR37984">
    <property type="entry name" value="PROTEIN CBG26694"/>
    <property type="match status" value="1"/>
</dbReference>
<reference evidence="4" key="1">
    <citation type="submission" date="2013-03" db="EMBL/GenBank/DDBJ databases">
        <authorList>
            <person name="Jeffery W."/>
            <person name="Warren W."/>
            <person name="Wilson R.K."/>
        </authorList>
    </citation>
    <scope>NUCLEOTIDE SEQUENCE</scope>
    <source>
        <strain evidence="4">female</strain>
    </source>
</reference>
<dbReference type="InterPro" id="IPR012337">
    <property type="entry name" value="RNaseH-like_sf"/>
</dbReference>
<dbReference type="Gene3D" id="3.30.420.10">
    <property type="entry name" value="Ribonuclease H-like superfamily/Ribonuclease H"/>
    <property type="match status" value="1"/>
</dbReference>
<evidence type="ECO:0000313" key="3">
    <source>
        <dbReference type="Ensembl" id="ENSAMXP00000047692.1"/>
    </source>
</evidence>
<sequence length="546" mass="60109">MDLIGKLVKTEQNHQYICVIIDYCTRWTQAYALKSKSAEEVTQSILKFVYQFEVPKRILTDQGREFVNAINSQVCEVLGIRRSLCAPYHPQTNGLVERLNGTIQRALGKMVDEKPNNWDLYLDAVMFGLRTKKQLTTRFSPFFLMFGREARYPAEVPEDYQVDATVENVLSEELVAIDIERHDRILNIVQENVEGFQERTRKRLQSKLPQQNLQVGDVVLRKNIRSQQRKGGKLDPEFLGPFTITKVAGKSIDLVDSNGKAIHKVNIDHLKLYNEQTPRIPQKLKGHHDVFSIAPPSVTSSPPATVHPLPPATVISSPPATVISSPPATVISSPPATVISSPPATVTSSPPATVISSPPATVISSPPATVISSPPATANLHPSVISSPLSTVQPAVQPAVTTSPPTSTSSLPVPVTSSPPPVISSPPSGTIFAQTSVSSLEKCVKEAWEGKNVHVLLSKIGPYKLFYWDIANLAPNQQVESEVINAYLKHIVHKKNQEHGGKQALYIDSFENDWYVAGEEHKTEGRQITVLHFNNAVLYGFSKVLL</sequence>